<evidence type="ECO:0000313" key="1">
    <source>
        <dbReference type="EMBL" id="TPR08919.1"/>
    </source>
</evidence>
<dbReference type="AlphaFoldDB" id="A0A505IDD3"/>
<dbReference type="GO" id="GO:0016787">
    <property type="term" value="F:hydrolase activity"/>
    <property type="evidence" value="ECO:0007669"/>
    <property type="project" value="UniProtKB-KW"/>
</dbReference>
<gene>
    <name evidence="1" type="ORF">CAN33_006590</name>
</gene>
<protein>
    <submittedName>
        <fullName evidence="1">Amidohydrolase family protein</fullName>
    </submittedName>
</protein>
<sequence length="81" mass="9390">MFYENSLQRRLVRHLRLGTWSFATDSCYDHRDSDANRIKSHAKDCNDDDDSDGAIYLQLQFGLQHWSFDGFNFAAFSHGNG</sequence>
<proteinExistence type="predicted"/>
<dbReference type="EMBL" id="NKJJ02000003">
    <property type="protein sequence ID" value="TPR08919.1"/>
    <property type="molecule type" value="Genomic_DNA"/>
</dbReference>
<organism evidence="1 2">
    <name type="scientific">Aspergillus niger</name>
    <dbReference type="NCBI Taxonomy" id="5061"/>
    <lineage>
        <taxon>Eukaryota</taxon>
        <taxon>Fungi</taxon>
        <taxon>Dikarya</taxon>
        <taxon>Ascomycota</taxon>
        <taxon>Pezizomycotina</taxon>
        <taxon>Eurotiomycetes</taxon>
        <taxon>Eurotiomycetidae</taxon>
        <taxon>Eurotiales</taxon>
        <taxon>Aspergillaceae</taxon>
        <taxon>Aspergillus</taxon>
        <taxon>Aspergillus subgen. Circumdati</taxon>
    </lineage>
</organism>
<comment type="caution">
    <text evidence="1">The sequence shown here is derived from an EMBL/GenBank/DDBJ whole genome shotgun (WGS) entry which is preliminary data.</text>
</comment>
<reference evidence="2" key="1">
    <citation type="submission" date="2018-10" db="EMBL/GenBank/DDBJ databases">
        <title>FDA dAtabase for Regulatory Grade micrObial Sequences (FDA-ARGOS): Supporting development and validation of Infectious Disease Dx tests.</title>
        <authorList>
            <person name="Kerrigan L."/>
            <person name="Tallon L."/>
            <person name="Sadzewicz L."/>
            <person name="Sengamalay N."/>
            <person name="Ott S."/>
            <person name="Godinez A."/>
            <person name="Nagaraj S."/>
            <person name="Vavikolanu K."/>
            <person name="Nadendla S."/>
            <person name="George J."/>
            <person name="Sichtig H."/>
        </authorList>
    </citation>
    <scope>NUCLEOTIDE SEQUENCE [LARGE SCALE GENOMIC DNA]</scope>
    <source>
        <strain evidence="2">FDAARGOS_311</strain>
    </source>
</reference>
<name>A0A505IDD3_ASPNG</name>
<keyword evidence="1" id="KW-0378">Hydrolase</keyword>
<accession>A0A505IDD3</accession>
<evidence type="ECO:0000313" key="2">
    <source>
        <dbReference type="Proteomes" id="UP000197666"/>
    </source>
</evidence>
<dbReference type="Proteomes" id="UP000197666">
    <property type="component" value="Unassembled WGS sequence"/>
</dbReference>